<keyword evidence="3" id="KW-1185">Reference proteome</keyword>
<evidence type="ECO:0000256" key="1">
    <source>
        <dbReference type="SAM" id="SignalP"/>
    </source>
</evidence>
<feature type="chain" id="PRO_5032870376" evidence="1">
    <location>
        <begin position="23"/>
        <end position="437"/>
    </location>
</feature>
<dbReference type="InterPro" id="IPR001611">
    <property type="entry name" value="Leu-rich_rpt"/>
</dbReference>
<dbReference type="PROSITE" id="PS51318">
    <property type="entry name" value="TAT"/>
    <property type="match status" value="1"/>
</dbReference>
<dbReference type="InterPro" id="IPR053213">
    <property type="entry name" value="RLP29"/>
</dbReference>
<comment type="caution">
    <text evidence="2">The sequence shown here is derived from an EMBL/GenBank/DDBJ whole genome shotgun (WGS) entry which is preliminary data.</text>
</comment>
<name>A0A811PFK2_9POAL</name>
<accession>A0A811PFK2</accession>
<dbReference type="InterPro" id="IPR006311">
    <property type="entry name" value="TAT_signal"/>
</dbReference>
<dbReference type="AlphaFoldDB" id="A0A811PFK2"/>
<feature type="signal peptide" evidence="1">
    <location>
        <begin position="1"/>
        <end position="22"/>
    </location>
</feature>
<evidence type="ECO:0000313" key="2">
    <source>
        <dbReference type="EMBL" id="CAD6243237.1"/>
    </source>
</evidence>
<dbReference type="Gene3D" id="3.80.10.10">
    <property type="entry name" value="Ribonuclease Inhibitor"/>
    <property type="match status" value="1"/>
</dbReference>
<dbReference type="EMBL" id="CAJGYO010000007">
    <property type="protein sequence ID" value="CAD6243237.1"/>
    <property type="molecule type" value="Genomic_DNA"/>
</dbReference>
<dbReference type="PANTHER" id="PTHR48009:SF7">
    <property type="entry name" value="LEUCINE-RICH REPEAT (LRR) FAMILY PROTEIN"/>
    <property type="match status" value="1"/>
</dbReference>
<evidence type="ECO:0000313" key="3">
    <source>
        <dbReference type="Proteomes" id="UP000604825"/>
    </source>
</evidence>
<dbReference type="Pfam" id="PF13855">
    <property type="entry name" value="LRR_8"/>
    <property type="match status" value="1"/>
</dbReference>
<sequence length="437" mass="45103">MASVSRRVLLALLSLLLPAVLSAPAATFPGDKAALAALRSAVAASSVPPYSCLASWDFARDPCAAFPCGLRCYAAAGATNSSYLRVTAVALDPAGYSGALPAALLSSLPFLASLSLADNRFHGELPAGVPLPPSLRILDLSGNAFSGAIPGSLFTASSALQELYLSRNGFSGGVPPQLALLGALTRLELQHNALAGPLLRLGAMRSLVHLDVSGNALSGSLLGAPGTLPPSLWSVAARNNSFSGPLSAAALAALPAVRVLDLTGNAVSGAVPGAALAHPALQQLRLGSNQLDAVQEAPDGGSSSQLVELDLSGNRLAGRLPACLGAMPLLAAVALDRNRFTGGIPERYAVRAAAEEATEQWVPFVRLMLQGNYLCGALPRQLRQLKEGSAVVSLADNCLPRCPRKFFFCQGAPQKELATCPKCDTSIHREDILLRMP</sequence>
<protein>
    <submittedName>
        <fullName evidence="2">Uncharacterized protein</fullName>
    </submittedName>
</protein>
<dbReference type="PANTHER" id="PTHR48009">
    <property type="entry name" value="LEUCINE-RICH REPEAT (LRR) FAMILY PROTEIN"/>
    <property type="match status" value="1"/>
</dbReference>
<gene>
    <name evidence="2" type="ORF">NCGR_LOCUS28473</name>
</gene>
<dbReference type="InterPro" id="IPR032675">
    <property type="entry name" value="LRR_dom_sf"/>
</dbReference>
<proteinExistence type="predicted"/>
<reference evidence="2" key="1">
    <citation type="submission" date="2020-10" db="EMBL/GenBank/DDBJ databases">
        <authorList>
            <person name="Han B."/>
            <person name="Lu T."/>
            <person name="Zhao Q."/>
            <person name="Huang X."/>
            <person name="Zhao Y."/>
        </authorList>
    </citation>
    <scope>NUCLEOTIDE SEQUENCE</scope>
</reference>
<dbReference type="Proteomes" id="UP000604825">
    <property type="component" value="Unassembled WGS sequence"/>
</dbReference>
<dbReference type="Pfam" id="PF00560">
    <property type="entry name" value="LRR_1"/>
    <property type="match status" value="1"/>
</dbReference>
<dbReference type="SUPFAM" id="SSF52058">
    <property type="entry name" value="L domain-like"/>
    <property type="match status" value="1"/>
</dbReference>
<dbReference type="OrthoDB" id="676979at2759"/>
<keyword evidence="1" id="KW-0732">Signal</keyword>
<organism evidence="2 3">
    <name type="scientific">Miscanthus lutarioriparius</name>
    <dbReference type="NCBI Taxonomy" id="422564"/>
    <lineage>
        <taxon>Eukaryota</taxon>
        <taxon>Viridiplantae</taxon>
        <taxon>Streptophyta</taxon>
        <taxon>Embryophyta</taxon>
        <taxon>Tracheophyta</taxon>
        <taxon>Spermatophyta</taxon>
        <taxon>Magnoliopsida</taxon>
        <taxon>Liliopsida</taxon>
        <taxon>Poales</taxon>
        <taxon>Poaceae</taxon>
        <taxon>PACMAD clade</taxon>
        <taxon>Panicoideae</taxon>
        <taxon>Andropogonodae</taxon>
        <taxon>Andropogoneae</taxon>
        <taxon>Saccharinae</taxon>
        <taxon>Miscanthus</taxon>
    </lineage>
</organism>